<evidence type="ECO:0000313" key="2">
    <source>
        <dbReference type="Proteomes" id="UP001054820"/>
    </source>
</evidence>
<sequence>MTIIEPDMSDKINQIQASYHPAEDRILLNIKTLNEQVYLAWITRRFMKIFIPVLHGQHPTSGQSLFDEKKAQLAQIEKQQTQLLGDFESEYQKPENPNYPLGESPILLAKITFKDIYSDQAQLILEPEKGQGIILPYHADLLGPLIKIFAQALDSAEWALELDPILEVPQETTRLQ</sequence>
<keyword evidence="2" id="KW-1185">Reference proteome</keyword>
<evidence type="ECO:0000313" key="1">
    <source>
        <dbReference type="EMBL" id="BCN94430.1"/>
    </source>
</evidence>
<organism evidence="1 2">
    <name type="scientific">Thiomicrorhabdus immobilis</name>
    <dbReference type="NCBI Taxonomy" id="2791037"/>
    <lineage>
        <taxon>Bacteria</taxon>
        <taxon>Pseudomonadati</taxon>
        <taxon>Pseudomonadota</taxon>
        <taxon>Gammaproteobacteria</taxon>
        <taxon>Thiotrichales</taxon>
        <taxon>Piscirickettsiaceae</taxon>
        <taxon>Thiomicrorhabdus</taxon>
    </lineage>
</organism>
<gene>
    <name evidence="1" type="ORF">THMIRHAM_22150</name>
</gene>
<protein>
    <submittedName>
        <fullName evidence="1">Uncharacterized protein</fullName>
    </submittedName>
</protein>
<dbReference type="EMBL" id="AP024202">
    <property type="protein sequence ID" value="BCN94430.1"/>
    <property type="molecule type" value="Genomic_DNA"/>
</dbReference>
<dbReference type="Proteomes" id="UP001054820">
    <property type="component" value="Chromosome"/>
</dbReference>
<accession>A0ABM7MG21</accession>
<proteinExistence type="predicted"/>
<reference evidence="1" key="1">
    <citation type="journal article" date="2022" name="Arch. Microbiol.">
        <title>Thiomicrorhabdus immobilis sp. nov., a mesophilic sulfur-oxidizing bacterium isolated from sediment of a brackish lake in northern Japan.</title>
        <authorList>
            <person name="Kojima H."/>
            <person name="Mochizuki J."/>
            <person name="Kanda M."/>
            <person name="Watanabe T."/>
            <person name="Fukui M."/>
        </authorList>
    </citation>
    <scope>NUCLEOTIDE SEQUENCE</scope>
    <source>
        <strain evidence="1">Am19</strain>
    </source>
</reference>
<name>A0ABM7MG21_9GAMM</name>